<reference evidence="2 3" key="1">
    <citation type="submission" date="2019-04" db="EMBL/GenBank/DDBJ databases">
        <authorList>
            <consortium name="DOE Joint Genome Institute"/>
            <person name="Mondo S."/>
            <person name="Kjaerbolling I."/>
            <person name="Vesth T."/>
            <person name="Frisvad J.C."/>
            <person name="Nybo J.L."/>
            <person name="Theobald S."/>
            <person name="Kildgaard S."/>
            <person name="Isbrandt T."/>
            <person name="Kuo A."/>
            <person name="Sato A."/>
            <person name="Lyhne E.K."/>
            <person name="Kogle M.E."/>
            <person name="Wiebenga A."/>
            <person name="Kun R.S."/>
            <person name="Lubbers R.J."/>
            <person name="Makela M.R."/>
            <person name="Barry K."/>
            <person name="Chovatia M."/>
            <person name="Clum A."/>
            <person name="Daum C."/>
            <person name="Haridas S."/>
            <person name="He G."/>
            <person name="LaButti K."/>
            <person name="Lipzen A."/>
            <person name="Riley R."/>
            <person name="Salamov A."/>
            <person name="Simmons B.A."/>
            <person name="Magnuson J.K."/>
            <person name="Henrissat B."/>
            <person name="Mortensen U.H."/>
            <person name="Larsen T.O."/>
            <person name="Devries R.P."/>
            <person name="Grigoriev I.V."/>
            <person name="Machida M."/>
            <person name="Baker S.E."/>
            <person name="Andersen M.R."/>
            <person name="Cantor M.N."/>
            <person name="Hua S.X."/>
        </authorList>
    </citation>
    <scope>NUCLEOTIDE SEQUENCE [LARGE SCALE GENOMIC DNA]</scope>
    <source>
        <strain evidence="2 3">CBS 119388</strain>
    </source>
</reference>
<organism evidence="2 3">
    <name type="scientific">Aspergillus pseudonomiae</name>
    <dbReference type="NCBI Taxonomy" id="1506151"/>
    <lineage>
        <taxon>Eukaryota</taxon>
        <taxon>Fungi</taxon>
        <taxon>Dikarya</taxon>
        <taxon>Ascomycota</taxon>
        <taxon>Pezizomycotina</taxon>
        <taxon>Eurotiomycetes</taxon>
        <taxon>Eurotiomycetidae</taxon>
        <taxon>Eurotiales</taxon>
        <taxon>Aspergillaceae</taxon>
        <taxon>Aspergillus</taxon>
        <taxon>Aspergillus subgen. Circumdati</taxon>
    </lineage>
</organism>
<sequence length="103" mass="12015">MGRLRTGGWSNGEGSNNLAQLARQRTEKRTYTLLTHIHKHTERDRRGKGCIYIYKERNEGEKKKRDPAKGARWKSEGPQMYAAQQFRSRAEGLSGKRKKKIRK</sequence>
<evidence type="ECO:0000313" key="2">
    <source>
        <dbReference type="EMBL" id="KAE8398597.1"/>
    </source>
</evidence>
<dbReference type="RefSeq" id="XP_031935916.1">
    <property type="nucleotide sequence ID" value="XM_032082874.1"/>
</dbReference>
<gene>
    <name evidence="2" type="ORF">BDV37DRAFT_25686</name>
</gene>
<evidence type="ECO:0000313" key="3">
    <source>
        <dbReference type="Proteomes" id="UP000325579"/>
    </source>
</evidence>
<proteinExistence type="predicted"/>
<dbReference type="Proteomes" id="UP000325579">
    <property type="component" value="Unassembled WGS sequence"/>
</dbReference>
<name>A0A5N7CXW4_9EURO</name>
<evidence type="ECO:0000256" key="1">
    <source>
        <dbReference type="SAM" id="MobiDB-lite"/>
    </source>
</evidence>
<dbReference type="AlphaFoldDB" id="A0A5N7CXW4"/>
<dbReference type="GeneID" id="43667565"/>
<protein>
    <submittedName>
        <fullName evidence="2">Uncharacterized protein</fullName>
    </submittedName>
</protein>
<accession>A0A5N6HYR9</accession>
<accession>A0A5N7CXW4</accession>
<dbReference type="EMBL" id="ML736853">
    <property type="protein sequence ID" value="KAE8398597.1"/>
    <property type="molecule type" value="Genomic_DNA"/>
</dbReference>
<keyword evidence="3" id="KW-1185">Reference proteome</keyword>
<feature type="compositionally biased region" description="Basic and acidic residues" evidence="1">
    <location>
        <begin position="57"/>
        <end position="75"/>
    </location>
</feature>
<feature type="region of interest" description="Disordered" evidence="1">
    <location>
        <begin position="57"/>
        <end position="103"/>
    </location>
</feature>